<evidence type="ECO:0000313" key="3">
    <source>
        <dbReference type="EMBL" id="QNR25167.1"/>
    </source>
</evidence>
<dbReference type="RefSeq" id="WP_210759693.1">
    <property type="nucleotide sequence ID" value="NZ_CP060139.1"/>
</dbReference>
<feature type="transmembrane region" description="Helical" evidence="1">
    <location>
        <begin position="34"/>
        <end position="50"/>
    </location>
</feature>
<dbReference type="Pfam" id="PF14317">
    <property type="entry name" value="YcxB"/>
    <property type="match status" value="1"/>
</dbReference>
<reference evidence="3 4" key="1">
    <citation type="submission" date="2020-08" db="EMBL/GenBank/DDBJ databases">
        <title>Croceimicrobium hydrocarbonivorans gen. nov., sp. nov., a novel marine bacterium isolated from a bacterial consortium that degrades polyethylene terephthalate.</title>
        <authorList>
            <person name="Liu R."/>
        </authorList>
    </citation>
    <scope>NUCLEOTIDE SEQUENCE [LARGE SCALE GENOMIC DNA]</scope>
    <source>
        <strain evidence="3 4">A20-9</strain>
    </source>
</reference>
<dbReference type="InterPro" id="IPR025588">
    <property type="entry name" value="YcxB-like_C"/>
</dbReference>
<dbReference type="Proteomes" id="UP000516305">
    <property type="component" value="Chromosome"/>
</dbReference>
<keyword evidence="1" id="KW-1133">Transmembrane helix</keyword>
<feature type="domain" description="YcxB-like C-terminal" evidence="2">
    <location>
        <begin position="103"/>
        <end position="159"/>
    </location>
</feature>
<dbReference type="AlphaFoldDB" id="A0A7H0VHG9"/>
<keyword evidence="1" id="KW-0472">Membrane</keyword>
<keyword evidence="1" id="KW-0812">Transmembrane</keyword>
<sequence>MTIEYSLSEEDYLNYHVFAASKSEKTKKRKRKDWILVTLSFLLLALVFYNHEEMSLAFSFGLLSLASGLFYPSFFKWRYKKHYLSHIRDNYSKYLGRVLELEIQEDRISIMDGSTESTLKLSEFEKVDETARHFFLKISKATAIIIPKSELTNIDALREKLKAVGLKIETDLDWA</sequence>
<organism evidence="3 4">
    <name type="scientific">Croceimicrobium hydrocarbonivorans</name>
    <dbReference type="NCBI Taxonomy" id="2761580"/>
    <lineage>
        <taxon>Bacteria</taxon>
        <taxon>Pseudomonadati</taxon>
        <taxon>Bacteroidota</taxon>
        <taxon>Flavobacteriia</taxon>
        <taxon>Flavobacteriales</taxon>
        <taxon>Owenweeksiaceae</taxon>
        <taxon>Croceimicrobium</taxon>
    </lineage>
</organism>
<name>A0A7H0VHG9_9FLAO</name>
<gene>
    <name evidence="3" type="ORF">H4K34_04830</name>
</gene>
<evidence type="ECO:0000256" key="1">
    <source>
        <dbReference type="SAM" id="Phobius"/>
    </source>
</evidence>
<keyword evidence="4" id="KW-1185">Reference proteome</keyword>
<feature type="transmembrane region" description="Helical" evidence="1">
    <location>
        <begin position="56"/>
        <end position="75"/>
    </location>
</feature>
<dbReference type="KEGG" id="chyd:H4K34_04830"/>
<accession>A0A7H0VHG9</accession>
<protein>
    <submittedName>
        <fullName evidence="3">YcxB family protein</fullName>
    </submittedName>
</protein>
<evidence type="ECO:0000259" key="2">
    <source>
        <dbReference type="Pfam" id="PF14317"/>
    </source>
</evidence>
<evidence type="ECO:0000313" key="4">
    <source>
        <dbReference type="Proteomes" id="UP000516305"/>
    </source>
</evidence>
<proteinExistence type="predicted"/>
<dbReference type="EMBL" id="CP060139">
    <property type="protein sequence ID" value="QNR25167.1"/>
    <property type="molecule type" value="Genomic_DNA"/>
</dbReference>